<dbReference type="EMBL" id="FMSH01000251">
    <property type="protein sequence ID" value="SCU76617.1"/>
    <property type="molecule type" value="Genomic_DNA"/>
</dbReference>
<sequence>MYMVSMRTHTLNILKQLRNYRCRWAGID</sequence>
<organism evidence="1">
    <name type="scientific">Cupriavidus necator</name>
    <name type="common">Alcaligenes eutrophus</name>
    <name type="synonym">Ralstonia eutropha</name>
    <dbReference type="NCBI Taxonomy" id="106590"/>
    <lineage>
        <taxon>Bacteria</taxon>
        <taxon>Pseudomonadati</taxon>
        <taxon>Pseudomonadota</taxon>
        <taxon>Betaproteobacteria</taxon>
        <taxon>Burkholderiales</taxon>
        <taxon>Burkholderiaceae</taxon>
        <taxon>Cupriavidus</taxon>
    </lineage>
</organism>
<proteinExistence type="predicted"/>
<protein>
    <submittedName>
        <fullName evidence="1">Uncharacterized protein</fullName>
    </submittedName>
</protein>
<reference evidence="1" key="1">
    <citation type="submission" date="2016-09" db="EMBL/GenBank/DDBJ databases">
        <authorList>
            <person name="Capua I."/>
            <person name="De Benedictis P."/>
            <person name="Joannis T."/>
            <person name="Lombin L.H."/>
            <person name="Cattoli G."/>
        </authorList>
    </citation>
    <scope>NUCLEOTIDE SEQUENCE</scope>
    <source>
        <strain evidence="1">B9</strain>
    </source>
</reference>
<dbReference type="AlphaFoldDB" id="A0A1K0JNB4"/>
<evidence type="ECO:0000313" key="1">
    <source>
        <dbReference type="EMBL" id="SCU76617.1"/>
    </source>
</evidence>
<gene>
    <name evidence="1" type="ORF">CNECB9_3240003</name>
</gene>
<accession>A0A1K0JNB4</accession>
<name>A0A1K0JNB4_CUPNE</name>